<dbReference type="InterPro" id="IPR029066">
    <property type="entry name" value="PLP-binding_barrel"/>
</dbReference>
<dbReference type="CDD" id="cd00622">
    <property type="entry name" value="PLPDE_III_ODC"/>
    <property type="match status" value="1"/>
</dbReference>
<dbReference type="GO" id="GO:0033387">
    <property type="term" value="P:putrescine biosynthetic process from arginine, via ornithine"/>
    <property type="evidence" value="ECO:0007669"/>
    <property type="project" value="TreeGrafter"/>
</dbReference>
<feature type="domain" description="Orn/DAP/Arg decarboxylase 2 C-terminal" evidence="8">
    <location>
        <begin position="244"/>
        <end position="335"/>
    </location>
</feature>
<name>A0A6C0L9N8_9ZZZZ</name>
<evidence type="ECO:0000256" key="3">
    <source>
        <dbReference type="ARBA" id="ARBA00022898"/>
    </source>
</evidence>
<dbReference type="PANTHER" id="PTHR11482">
    <property type="entry name" value="ARGININE/DIAMINOPIMELATE/ORNITHINE DECARBOXYLASE"/>
    <property type="match status" value="1"/>
</dbReference>
<comment type="similarity">
    <text evidence="2">Belongs to the Orn/Lys/Arg decarboxylase class-II family.</text>
</comment>
<dbReference type="Gene3D" id="2.40.37.10">
    <property type="entry name" value="Lyase, Ornithine Decarboxylase, Chain A, domain 1"/>
    <property type="match status" value="1"/>
</dbReference>
<evidence type="ECO:0000259" key="8">
    <source>
        <dbReference type="Pfam" id="PF00278"/>
    </source>
</evidence>
<keyword evidence="3" id="KW-0663">Pyridoxal phosphate</keyword>
<dbReference type="PRINTS" id="PR01182">
    <property type="entry name" value="ORNDCRBXLASE"/>
</dbReference>
<evidence type="ECO:0000259" key="9">
    <source>
        <dbReference type="Pfam" id="PF02784"/>
    </source>
</evidence>
<comment type="catalytic activity">
    <reaction evidence="7">
        <text>L-ornithine + H(+) = putrescine + CO2</text>
        <dbReference type="Rhea" id="RHEA:22964"/>
        <dbReference type="ChEBI" id="CHEBI:15378"/>
        <dbReference type="ChEBI" id="CHEBI:16526"/>
        <dbReference type="ChEBI" id="CHEBI:46911"/>
        <dbReference type="ChEBI" id="CHEBI:326268"/>
        <dbReference type="EC" id="4.1.1.17"/>
    </reaction>
</comment>
<evidence type="ECO:0000256" key="1">
    <source>
        <dbReference type="ARBA" id="ARBA00001933"/>
    </source>
</evidence>
<dbReference type="PROSITE" id="PS00878">
    <property type="entry name" value="ODR_DC_2_1"/>
    <property type="match status" value="1"/>
</dbReference>
<dbReference type="FunFam" id="3.20.20.10:FF:000008">
    <property type="entry name" value="Ornithine decarboxylase"/>
    <property type="match status" value="1"/>
</dbReference>
<dbReference type="PRINTS" id="PR01179">
    <property type="entry name" value="ODADCRBXLASE"/>
</dbReference>
<protein>
    <recommendedName>
        <fullName evidence="6">ornithine decarboxylase</fullName>
        <ecNumber evidence="6">4.1.1.17</ecNumber>
    </recommendedName>
</protein>
<organism evidence="10">
    <name type="scientific">viral metagenome</name>
    <dbReference type="NCBI Taxonomy" id="1070528"/>
    <lineage>
        <taxon>unclassified sequences</taxon>
        <taxon>metagenomes</taxon>
        <taxon>organismal metagenomes</taxon>
    </lineage>
</organism>
<dbReference type="Pfam" id="PF00278">
    <property type="entry name" value="Orn_DAP_Arg_deC"/>
    <property type="match status" value="1"/>
</dbReference>
<dbReference type="GO" id="GO:0005737">
    <property type="term" value="C:cytoplasm"/>
    <property type="evidence" value="ECO:0007669"/>
    <property type="project" value="TreeGrafter"/>
</dbReference>
<evidence type="ECO:0000313" key="10">
    <source>
        <dbReference type="EMBL" id="QHU26384.1"/>
    </source>
</evidence>
<accession>A0A6C0L9N8</accession>
<reference evidence="10" key="1">
    <citation type="journal article" date="2020" name="Nature">
        <title>Giant virus diversity and host interactions through global metagenomics.</title>
        <authorList>
            <person name="Schulz F."/>
            <person name="Roux S."/>
            <person name="Paez-Espino D."/>
            <person name="Jungbluth S."/>
            <person name="Walsh D.A."/>
            <person name="Denef V.J."/>
            <person name="McMahon K.D."/>
            <person name="Konstantinidis K.T."/>
            <person name="Eloe-Fadrosh E.A."/>
            <person name="Kyrpides N.C."/>
            <person name="Woyke T."/>
        </authorList>
    </citation>
    <scope>NUCLEOTIDE SEQUENCE</scope>
    <source>
        <strain evidence="10">GVMAG-M-3300027759-16</strain>
    </source>
</reference>
<dbReference type="InterPro" id="IPR000183">
    <property type="entry name" value="Orn/DAP/Arg_de-COase"/>
</dbReference>
<evidence type="ECO:0000256" key="5">
    <source>
        <dbReference type="ARBA" id="ARBA00034115"/>
    </source>
</evidence>
<dbReference type="InterPro" id="IPR009006">
    <property type="entry name" value="Ala_racemase/Decarboxylase_C"/>
</dbReference>
<proteinExistence type="inferred from homology"/>
<dbReference type="EMBL" id="MN740439">
    <property type="protein sequence ID" value="QHU26384.1"/>
    <property type="molecule type" value="Genomic_DNA"/>
</dbReference>
<dbReference type="EC" id="4.1.1.17" evidence="6"/>
<dbReference type="SUPFAM" id="SSF50621">
    <property type="entry name" value="Alanine racemase C-terminal domain-like"/>
    <property type="match status" value="1"/>
</dbReference>
<dbReference type="InterPro" id="IPR022653">
    <property type="entry name" value="De-COase2_pyr-phos_BS"/>
</dbReference>
<dbReference type="Gene3D" id="3.20.20.10">
    <property type="entry name" value="Alanine racemase"/>
    <property type="match status" value="1"/>
</dbReference>
<dbReference type="InterPro" id="IPR022643">
    <property type="entry name" value="De-COase2_C"/>
</dbReference>
<evidence type="ECO:0000256" key="6">
    <source>
        <dbReference type="ARBA" id="ARBA00034138"/>
    </source>
</evidence>
<keyword evidence="4" id="KW-0456">Lyase</keyword>
<evidence type="ECO:0000256" key="7">
    <source>
        <dbReference type="ARBA" id="ARBA00049127"/>
    </source>
</evidence>
<evidence type="ECO:0000256" key="4">
    <source>
        <dbReference type="ARBA" id="ARBA00023239"/>
    </source>
</evidence>
<feature type="domain" description="Orn/DAP/Arg decarboxylase 2 N-terminal" evidence="9">
    <location>
        <begin position="15"/>
        <end position="242"/>
    </location>
</feature>
<dbReference type="SUPFAM" id="SSF51419">
    <property type="entry name" value="PLP-binding barrel"/>
    <property type="match status" value="1"/>
</dbReference>
<evidence type="ECO:0000256" key="2">
    <source>
        <dbReference type="ARBA" id="ARBA00008872"/>
    </source>
</evidence>
<dbReference type="Pfam" id="PF02784">
    <property type="entry name" value="Orn_Arg_deC_N"/>
    <property type="match status" value="1"/>
</dbReference>
<comment type="pathway">
    <text evidence="5">Amine and polyamine biosynthesis; putrescine biosynthesis via L-ornithine pathway; putrescine from L-ornithine: step 1/1.</text>
</comment>
<dbReference type="PANTHER" id="PTHR11482:SF6">
    <property type="entry name" value="ORNITHINE DECARBOXYLASE 1-RELATED"/>
    <property type="match status" value="1"/>
</dbReference>
<dbReference type="AlphaFoldDB" id="A0A6C0L9N8"/>
<dbReference type="GO" id="GO:0004586">
    <property type="term" value="F:ornithine decarboxylase activity"/>
    <property type="evidence" value="ECO:0007669"/>
    <property type="project" value="UniProtKB-EC"/>
</dbReference>
<dbReference type="InterPro" id="IPR022644">
    <property type="entry name" value="De-COase2_N"/>
</dbReference>
<dbReference type="InterPro" id="IPR002433">
    <property type="entry name" value="Orn_de-COase"/>
</dbReference>
<comment type="cofactor">
    <cofactor evidence="1">
        <name>pyridoxal 5'-phosphate</name>
        <dbReference type="ChEBI" id="CHEBI:597326"/>
    </cofactor>
</comment>
<sequence>MHTTSSGSFYVTSRADIRSSVATWKRHLPSVTPYYAVKSNPEPTLLQWLHREGVRFDCASVREIETAIDIGASPLDIVYANPCKRSSDIQYANRTGVLRTVVDSIEEIDKVVDEQWYGDSLIRIRVDDTKSIVPFSRKFGICPTQVGELGRHAIREGLPIAGISFHVGSGCKDPSQYIKAILSASVSIATLRQSGHPAHTIDIGGGFVEEDFQAAATAIRTVRGYIPSDLRLIAEPGRFFSAGSQSLFVQVIGKKAMADGKPGFRYTLDESLYGQFSCIPFDCARPTWRRIGEDVRKRTPAILFGRTCDSVDVIAMTDDTEELFEGDWLLFPNMGAYTSVTSSEFNGFPRPPVLTLPENESMKALILPSTTPNVTYVTPVIVPGNLSSYISPVVV</sequence>